<evidence type="ECO:0000313" key="2">
    <source>
        <dbReference type="EMBL" id="MFD2904187.1"/>
    </source>
</evidence>
<proteinExistence type="predicted"/>
<name>A0ABW5YXA6_9SPHI</name>
<sequence length="194" mass="22295">MDLNKTTATKRLGLIIAAILTNTDPNRSVNNENDLREQKQAENPSSNPDPELEDPNFVPDEADDQDSGLNEDALEDEDRDDRRDRDDLIDPIDPLNQRPDESDIDPEDEDPLELPDQDEDELDEIEPDDELPVEEKDDLGQDTPSEFPDEDQDEFLEERDFSDQNNNENKDFDHNDQDLEAEGLETEDNRGNFL</sequence>
<protein>
    <submittedName>
        <fullName evidence="2">Uncharacterized protein</fullName>
    </submittedName>
</protein>
<feature type="region of interest" description="Disordered" evidence="1">
    <location>
        <begin position="20"/>
        <end position="194"/>
    </location>
</feature>
<dbReference type="EMBL" id="JBHUPE010000004">
    <property type="protein sequence ID" value="MFD2904187.1"/>
    <property type="molecule type" value="Genomic_DNA"/>
</dbReference>
<comment type="caution">
    <text evidence="2">The sequence shown here is derived from an EMBL/GenBank/DDBJ whole genome shotgun (WGS) entry which is preliminary data.</text>
</comment>
<evidence type="ECO:0000256" key="1">
    <source>
        <dbReference type="SAM" id="MobiDB-lite"/>
    </source>
</evidence>
<organism evidence="2 3">
    <name type="scientific">Sphingobacterium anhuiense</name>
    <dbReference type="NCBI Taxonomy" id="493780"/>
    <lineage>
        <taxon>Bacteria</taxon>
        <taxon>Pseudomonadati</taxon>
        <taxon>Bacteroidota</taxon>
        <taxon>Sphingobacteriia</taxon>
        <taxon>Sphingobacteriales</taxon>
        <taxon>Sphingobacteriaceae</taxon>
        <taxon>Sphingobacterium</taxon>
    </lineage>
</organism>
<gene>
    <name evidence="2" type="ORF">ACFS6I_09645</name>
</gene>
<dbReference type="RefSeq" id="WP_380919979.1">
    <property type="nucleotide sequence ID" value="NZ_JBHUPE010000004.1"/>
</dbReference>
<evidence type="ECO:0000313" key="3">
    <source>
        <dbReference type="Proteomes" id="UP001597509"/>
    </source>
</evidence>
<feature type="compositionally biased region" description="Acidic residues" evidence="1">
    <location>
        <begin position="147"/>
        <end position="157"/>
    </location>
</feature>
<reference evidence="3" key="1">
    <citation type="journal article" date="2019" name="Int. J. Syst. Evol. Microbiol.">
        <title>The Global Catalogue of Microorganisms (GCM) 10K type strain sequencing project: providing services to taxonomists for standard genome sequencing and annotation.</title>
        <authorList>
            <consortium name="The Broad Institute Genomics Platform"/>
            <consortium name="The Broad Institute Genome Sequencing Center for Infectious Disease"/>
            <person name="Wu L."/>
            <person name="Ma J."/>
        </authorList>
    </citation>
    <scope>NUCLEOTIDE SEQUENCE [LARGE SCALE GENOMIC DNA]</scope>
    <source>
        <strain evidence="3">KCTC 22209</strain>
    </source>
</reference>
<dbReference type="Proteomes" id="UP001597509">
    <property type="component" value="Unassembled WGS sequence"/>
</dbReference>
<accession>A0ABW5YXA6</accession>
<feature type="compositionally biased region" description="Acidic residues" evidence="1">
    <location>
        <begin position="50"/>
        <end position="66"/>
    </location>
</feature>
<feature type="compositionally biased region" description="Basic and acidic residues" evidence="1">
    <location>
        <begin position="158"/>
        <end position="177"/>
    </location>
</feature>
<feature type="compositionally biased region" description="Acidic residues" evidence="1">
    <location>
        <begin position="102"/>
        <end position="137"/>
    </location>
</feature>
<feature type="compositionally biased region" description="Polar residues" evidence="1">
    <location>
        <begin position="20"/>
        <end position="32"/>
    </location>
</feature>
<keyword evidence="3" id="KW-1185">Reference proteome</keyword>